<dbReference type="InterPro" id="IPR036390">
    <property type="entry name" value="WH_DNA-bd_sf"/>
</dbReference>
<accession>A0A7W1WQ22</accession>
<keyword evidence="2" id="KW-0677">Repeat</keyword>
<dbReference type="Gene3D" id="1.10.10.10">
    <property type="entry name" value="Winged helix-like DNA-binding domain superfamily/Winged helix DNA-binding domain"/>
    <property type="match status" value="2"/>
</dbReference>
<evidence type="ECO:0000256" key="3">
    <source>
        <dbReference type="ARBA" id="ARBA00023015"/>
    </source>
</evidence>
<dbReference type="EMBL" id="JACEIQ010000004">
    <property type="protein sequence ID" value="MBA4493977.1"/>
    <property type="molecule type" value="Genomic_DNA"/>
</dbReference>
<dbReference type="InterPro" id="IPR050661">
    <property type="entry name" value="BglG_antiterminators"/>
</dbReference>
<dbReference type="GO" id="GO:0009401">
    <property type="term" value="P:phosphoenolpyruvate-dependent sugar phosphotransferase system"/>
    <property type="evidence" value="ECO:0007669"/>
    <property type="project" value="InterPro"/>
</dbReference>
<reference evidence="9 10" key="1">
    <citation type="submission" date="2020-07" db="EMBL/GenBank/DDBJ databases">
        <authorList>
            <person name="Feng H."/>
        </authorList>
    </citation>
    <scope>NUCLEOTIDE SEQUENCE [LARGE SCALE GENOMIC DNA]</scope>
    <source>
        <strain evidence="10">s-10</strain>
    </source>
</reference>
<evidence type="ECO:0000259" key="6">
    <source>
        <dbReference type="PROSITE" id="PS51094"/>
    </source>
</evidence>
<dbReference type="Pfam" id="PF00874">
    <property type="entry name" value="PRD"/>
    <property type="match status" value="2"/>
</dbReference>
<evidence type="ECO:0000256" key="1">
    <source>
        <dbReference type="ARBA" id="ARBA00022679"/>
    </source>
</evidence>
<dbReference type="PROSITE" id="PS51099">
    <property type="entry name" value="PTS_EIIB_TYPE_2"/>
    <property type="match status" value="1"/>
</dbReference>
<evidence type="ECO:0000313" key="10">
    <source>
        <dbReference type="Proteomes" id="UP000535491"/>
    </source>
</evidence>
<dbReference type="SUPFAM" id="SSF63520">
    <property type="entry name" value="PTS-regulatory domain, PRD"/>
    <property type="match status" value="2"/>
</dbReference>
<dbReference type="SUPFAM" id="SSF52794">
    <property type="entry name" value="PTS system IIB component-like"/>
    <property type="match status" value="1"/>
</dbReference>
<dbReference type="PROSITE" id="PS51372">
    <property type="entry name" value="PRD_2"/>
    <property type="match status" value="2"/>
</dbReference>
<proteinExistence type="predicted"/>
<dbReference type="Gene3D" id="1.10.1790.10">
    <property type="entry name" value="PRD domain"/>
    <property type="match status" value="2"/>
</dbReference>
<dbReference type="InterPro" id="IPR013011">
    <property type="entry name" value="PTS_EIIB_2"/>
</dbReference>
<evidence type="ECO:0000313" key="9">
    <source>
        <dbReference type="EMBL" id="MBA4493977.1"/>
    </source>
</evidence>
<evidence type="ECO:0000256" key="4">
    <source>
        <dbReference type="ARBA" id="ARBA00023159"/>
    </source>
</evidence>
<dbReference type="SUPFAM" id="SSF55804">
    <property type="entry name" value="Phoshotransferase/anion transport protein"/>
    <property type="match status" value="1"/>
</dbReference>
<evidence type="ECO:0000256" key="2">
    <source>
        <dbReference type="ARBA" id="ARBA00022737"/>
    </source>
</evidence>
<dbReference type="Pfam" id="PF08279">
    <property type="entry name" value="HTH_11"/>
    <property type="match status" value="1"/>
</dbReference>
<keyword evidence="3" id="KW-0805">Transcription regulation</keyword>
<evidence type="ECO:0000259" key="8">
    <source>
        <dbReference type="PROSITE" id="PS51372"/>
    </source>
</evidence>
<dbReference type="GO" id="GO:0008982">
    <property type="term" value="F:protein-N(PI)-phosphohistidine-sugar phosphotransferase activity"/>
    <property type="evidence" value="ECO:0007669"/>
    <property type="project" value="InterPro"/>
</dbReference>
<dbReference type="InterPro" id="IPR007737">
    <property type="entry name" value="Mga_HTH"/>
</dbReference>
<dbReference type="GO" id="GO:0006355">
    <property type="term" value="P:regulation of DNA-templated transcription"/>
    <property type="evidence" value="ECO:0007669"/>
    <property type="project" value="InterPro"/>
</dbReference>
<dbReference type="RefSeq" id="WP_181751209.1">
    <property type="nucleotide sequence ID" value="NZ_JACEIQ010000004.1"/>
</dbReference>
<protein>
    <submittedName>
        <fullName evidence="9">Transcription antiterminator</fullName>
    </submittedName>
</protein>
<dbReference type="Gene3D" id="3.40.50.2300">
    <property type="match status" value="1"/>
</dbReference>
<keyword evidence="4" id="KW-0010">Activator</keyword>
<sequence length="639" mass="73119">MLSSRQLELLRILMQSEKEVTSHKLANIFQITSRTVRNDIKEISEALLKNGAKIVALRGKGYQLEILDYNSFRSFLQEIALSYSKMEAVPTEPKERVNYIIKRLLLSEGYIKLETLAEELFVSESTIKNDLKEVRSIMSNYELELDKRPNYGLKITGNEIKLRYCMAEHVFNSSHKAPSLLPDDELEAIRSIILKHTNAAGIQLSDIGVNNLVIHIAIACKRVLSQNYVSIYEEDLHHIMNQKEYQVSERIVNDIKCSLNVPFPDAEIAYITIHLLGTKTIAYRSREDASLSALIDHDIYSLTQKLLAEVERYLNLGIQNDKELIFGLSLHLKPAINRHYYQMNIRNPLLAEIKQKYPIAFDAGVIMGKTLDNILGISINEDEIGYLALHVEAALERIRSKSGSKRCVIVCATGVASSQLLYYKLKATFGSRLDIIDTLNAHDLQNYPLDTLDFVISTIPIKTPLSIPVIDVNTIITGQDIHRIENMLIEDVDGILQYIEPEWVFLKQELKSKEEVINFLTQKLEELDMIPENFKEALLERENISPTSFGNLVAIPHPMSRMTDKTFWSVCTLNKPILWGENRVQFVCLLSVQKEYKDDLQKMYRFLVKIVEDATLVDQLLKVDNYSEFIQVLKTHGNN</sequence>
<dbReference type="InterPro" id="IPR011608">
    <property type="entry name" value="PRD"/>
</dbReference>
<dbReference type="CDD" id="cd00211">
    <property type="entry name" value="PTS_IIA_fru"/>
    <property type="match status" value="1"/>
</dbReference>
<gene>
    <name evidence="9" type="ORF">H1191_06625</name>
</gene>
<dbReference type="InterPro" id="IPR036388">
    <property type="entry name" value="WH-like_DNA-bd_sf"/>
</dbReference>
<keyword evidence="5" id="KW-0804">Transcription</keyword>
<evidence type="ECO:0000256" key="5">
    <source>
        <dbReference type="ARBA" id="ARBA00023163"/>
    </source>
</evidence>
<dbReference type="Pfam" id="PF05043">
    <property type="entry name" value="Mga"/>
    <property type="match status" value="1"/>
</dbReference>
<dbReference type="CDD" id="cd05568">
    <property type="entry name" value="PTS_IIB_bgl_like"/>
    <property type="match status" value="1"/>
</dbReference>
<dbReference type="InterPro" id="IPR013196">
    <property type="entry name" value="HTH_11"/>
</dbReference>
<keyword evidence="1" id="KW-0808">Transferase</keyword>
<dbReference type="AlphaFoldDB" id="A0A7W1WQ22"/>
<dbReference type="InterPro" id="IPR036634">
    <property type="entry name" value="PRD_sf"/>
</dbReference>
<dbReference type="InterPro" id="IPR036095">
    <property type="entry name" value="PTS_EIIB-like_sf"/>
</dbReference>
<keyword evidence="10" id="KW-1185">Reference proteome</keyword>
<feature type="domain" description="PTS EIIB type-2" evidence="7">
    <location>
        <begin position="405"/>
        <end position="496"/>
    </location>
</feature>
<dbReference type="PROSITE" id="PS51094">
    <property type="entry name" value="PTS_EIIA_TYPE_2"/>
    <property type="match status" value="1"/>
</dbReference>
<dbReference type="PANTHER" id="PTHR30185:SF13">
    <property type="entry name" value="LICABCH OPERON REGULATOR-RELATED"/>
    <property type="match status" value="1"/>
</dbReference>
<dbReference type="SUPFAM" id="SSF46785">
    <property type="entry name" value="Winged helix' DNA-binding domain"/>
    <property type="match status" value="2"/>
</dbReference>
<dbReference type="Gene3D" id="3.40.930.10">
    <property type="entry name" value="Mannitol-specific EII, Chain A"/>
    <property type="match status" value="1"/>
</dbReference>
<dbReference type="Pfam" id="PF00359">
    <property type="entry name" value="PTS_EIIA_2"/>
    <property type="match status" value="1"/>
</dbReference>
<name>A0A7W1WQ22_9BACL</name>
<feature type="domain" description="PRD" evidence="8">
    <location>
        <begin position="294"/>
        <end position="401"/>
    </location>
</feature>
<comment type="caution">
    <text evidence="9">The sequence shown here is derived from an EMBL/GenBank/DDBJ whole genome shotgun (WGS) entry which is preliminary data.</text>
</comment>
<dbReference type="InterPro" id="IPR016152">
    <property type="entry name" value="PTrfase/Anion_transptr"/>
</dbReference>
<organism evidence="9 10">
    <name type="scientific">Paenactinomyces guangxiensis</name>
    <dbReference type="NCBI Taxonomy" id="1490290"/>
    <lineage>
        <taxon>Bacteria</taxon>
        <taxon>Bacillati</taxon>
        <taxon>Bacillota</taxon>
        <taxon>Bacilli</taxon>
        <taxon>Bacillales</taxon>
        <taxon>Thermoactinomycetaceae</taxon>
        <taxon>Paenactinomyces</taxon>
    </lineage>
</organism>
<dbReference type="PANTHER" id="PTHR30185">
    <property type="entry name" value="CRYPTIC BETA-GLUCOSIDE BGL OPERON ANTITERMINATOR"/>
    <property type="match status" value="1"/>
</dbReference>
<feature type="domain" description="PRD" evidence="8">
    <location>
        <begin position="180"/>
        <end position="285"/>
    </location>
</feature>
<dbReference type="InterPro" id="IPR002178">
    <property type="entry name" value="PTS_EIIA_type-2_dom"/>
</dbReference>
<feature type="domain" description="PTS EIIA type-2" evidence="6">
    <location>
        <begin position="497"/>
        <end position="636"/>
    </location>
</feature>
<dbReference type="Proteomes" id="UP000535491">
    <property type="component" value="Unassembled WGS sequence"/>
</dbReference>
<evidence type="ECO:0000259" key="7">
    <source>
        <dbReference type="PROSITE" id="PS51099"/>
    </source>
</evidence>